<dbReference type="Proteomes" id="UP000235392">
    <property type="component" value="Unassembled WGS sequence"/>
</dbReference>
<evidence type="ECO:0000313" key="2">
    <source>
        <dbReference type="Proteomes" id="UP000235392"/>
    </source>
</evidence>
<dbReference type="AlphaFoldDB" id="A0A2N5TQN7"/>
<comment type="caution">
    <text evidence="1">The sequence shown here is derived from an EMBL/GenBank/DDBJ whole genome shotgun (WGS) entry which is preliminary data.</text>
</comment>
<protein>
    <submittedName>
        <fullName evidence="1">Uncharacterized protein</fullName>
    </submittedName>
</protein>
<accession>A0A2N5TQN7</accession>
<organism evidence="1 2">
    <name type="scientific">Puccinia coronata f. sp. avenae</name>
    <dbReference type="NCBI Taxonomy" id="200324"/>
    <lineage>
        <taxon>Eukaryota</taxon>
        <taxon>Fungi</taxon>
        <taxon>Dikarya</taxon>
        <taxon>Basidiomycota</taxon>
        <taxon>Pucciniomycotina</taxon>
        <taxon>Pucciniomycetes</taxon>
        <taxon>Pucciniales</taxon>
        <taxon>Pucciniaceae</taxon>
        <taxon>Puccinia</taxon>
    </lineage>
</organism>
<reference evidence="1 2" key="1">
    <citation type="submission" date="2017-11" db="EMBL/GenBank/DDBJ databases">
        <title>De novo assembly and phasing of dikaryotic genomes from two isolates of Puccinia coronata f. sp. avenae, the causal agent of oat crown rust.</title>
        <authorList>
            <person name="Miller M.E."/>
            <person name="Zhang Y."/>
            <person name="Omidvar V."/>
            <person name="Sperschneider J."/>
            <person name="Schwessinger B."/>
            <person name="Raley C."/>
            <person name="Palmer J.M."/>
            <person name="Garnica D."/>
            <person name="Upadhyaya N."/>
            <person name="Rathjen J."/>
            <person name="Taylor J.M."/>
            <person name="Park R.F."/>
            <person name="Dodds P.N."/>
            <person name="Hirsch C.D."/>
            <person name="Kianian S.F."/>
            <person name="Figueroa M."/>
        </authorList>
    </citation>
    <scope>NUCLEOTIDE SEQUENCE [LARGE SCALE GENOMIC DNA]</scope>
    <source>
        <strain evidence="1">12SD80</strain>
    </source>
</reference>
<name>A0A2N5TQN7_9BASI</name>
<evidence type="ECO:0000313" key="1">
    <source>
        <dbReference type="EMBL" id="PLW27810.1"/>
    </source>
</evidence>
<gene>
    <name evidence="1" type="ORF">PCASD_20443</name>
</gene>
<dbReference type="EMBL" id="PGCI01000390">
    <property type="protein sequence ID" value="PLW27810.1"/>
    <property type="molecule type" value="Genomic_DNA"/>
</dbReference>
<sequence length="87" mass="9553">MLEASMVRVASNPTLQGYQSCSPLSPNYFGILYNNPVDSYSDKGHGIRIFNRPQLIMQPSIPTTGAQQPNPPPPPFVKLLRARAPMA</sequence>
<proteinExistence type="predicted"/>